<keyword evidence="2" id="KW-0326">Glycosidase</keyword>
<dbReference type="KEGG" id="hav:AT03_06560"/>
<gene>
    <name evidence="4" type="primary">rihA</name>
    <name evidence="4" type="ORF">AT03_06560</name>
</gene>
<keyword evidence="1 4" id="KW-0378">Hydrolase</keyword>
<dbReference type="RefSeq" id="WP_025800656.1">
    <property type="nucleotide sequence ID" value="NZ_CP009706.1"/>
</dbReference>
<evidence type="ECO:0000256" key="2">
    <source>
        <dbReference type="ARBA" id="ARBA00023295"/>
    </source>
</evidence>
<dbReference type="EMBL" id="CP009706">
    <property type="protein sequence ID" value="AIU72090.1"/>
    <property type="molecule type" value="Genomic_DNA"/>
</dbReference>
<dbReference type="Proteomes" id="UP000029986">
    <property type="component" value="Chromosome"/>
</dbReference>
<dbReference type="AlphaFoldDB" id="A0A097R043"/>
<proteinExistence type="predicted"/>
<organism evidence="4 5">
    <name type="scientific">Hafnia alvei FB1</name>
    <dbReference type="NCBI Taxonomy" id="1453496"/>
    <lineage>
        <taxon>Bacteria</taxon>
        <taxon>Pseudomonadati</taxon>
        <taxon>Pseudomonadota</taxon>
        <taxon>Gammaproteobacteria</taxon>
        <taxon>Enterobacterales</taxon>
        <taxon>Hafniaceae</taxon>
        <taxon>Hafnia</taxon>
    </lineage>
</organism>
<name>A0A097R043_HAFAL</name>
<dbReference type="InterPro" id="IPR023186">
    <property type="entry name" value="IUNH"/>
</dbReference>
<dbReference type="InterPro" id="IPR015910">
    <property type="entry name" value="I/U_nuclsd_hydro_CS"/>
</dbReference>
<keyword evidence="5" id="KW-1185">Reference proteome</keyword>
<evidence type="ECO:0000259" key="3">
    <source>
        <dbReference type="Pfam" id="PF01156"/>
    </source>
</evidence>
<dbReference type="SUPFAM" id="SSF53590">
    <property type="entry name" value="Nucleoside hydrolase"/>
    <property type="match status" value="1"/>
</dbReference>
<dbReference type="InterPro" id="IPR036452">
    <property type="entry name" value="Ribo_hydro-like"/>
</dbReference>
<dbReference type="GO" id="GO:0008477">
    <property type="term" value="F:purine nucleosidase activity"/>
    <property type="evidence" value="ECO:0007669"/>
    <property type="project" value="TreeGrafter"/>
</dbReference>
<dbReference type="Gene3D" id="3.90.245.10">
    <property type="entry name" value="Ribonucleoside hydrolase-like"/>
    <property type="match status" value="1"/>
</dbReference>
<sequence>MPTPIIFDCDPGLDDAIALAMALHSPELDIKAVTTSAGNQTPEKTLHNALGLLTLMQRTDIPVAGGAHQPLMRKLMIADHVHGETGMGTTKLPAATIQPHPLNAVELMAKILRESDTPITLVVTGPMTNAALLLSQYSALKSKISRIVFMGGGIDGGNATPAAEFNIIVDPEAAEIVLQSGVPLVMAGLNMTHQALVMADEVEQIRAINNPVAKAVAEMLDFYLPLYLSGPRKLPGAAMHDPCVVAWLLKPDLFTSAHYWVGVETQGKYTTGMTVADVYNLTENAPNTEVLLNVDREGFVKLLMERVSLY</sequence>
<dbReference type="GO" id="GO:0006152">
    <property type="term" value="P:purine nucleoside catabolic process"/>
    <property type="evidence" value="ECO:0007669"/>
    <property type="project" value="TreeGrafter"/>
</dbReference>
<dbReference type="PROSITE" id="PS01247">
    <property type="entry name" value="IUNH"/>
    <property type="match status" value="1"/>
</dbReference>
<evidence type="ECO:0000313" key="5">
    <source>
        <dbReference type="Proteomes" id="UP000029986"/>
    </source>
</evidence>
<dbReference type="GO" id="GO:0005829">
    <property type="term" value="C:cytosol"/>
    <property type="evidence" value="ECO:0007669"/>
    <property type="project" value="TreeGrafter"/>
</dbReference>
<dbReference type="Pfam" id="PF01156">
    <property type="entry name" value="IU_nuc_hydro"/>
    <property type="match status" value="1"/>
</dbReference>
<dbReference type="PANTHER" id="PTHR12304">
    <property type="entry name" value="INOSINE-URIDINE PREFERRING NUCLEOSIDE HYDROLASE"/>
    <property type="match status" value="1"/>
</dbReference>
<dbReference type="NCBIfam" id="NF007761">
    <property type="entry name" value="PRK10443.1"/>
    <property type="match status" value="1"/>
</dbReference>
<dbReference type="CDD" id="cd02651">
    <property type="entry name" value="nuc_hydro_IU_UC_XIUA"/>
    <property type="match status" value="1"/>
</dbReference>
<evidence type="ECO:0000256" key="1">
    <source>
        <dbReference type="ARBA" id="ARBA00022801"/>
    </source>
</evidence>
<feature type="domain" description="Inosine/uridine-preferring nucleoside hydrolase" evidence="3">
    <location>
        <begin position="5"/>
        <end position="300"/>
    </location>
</feature>
<dbReference type="eggNOG" id="COG1957">
    <property type="taxonomic scope" value="Bacteria"/>
</dbReference>
<evidence type="ECO:0000313" key="4">
    <source>
        <dbReference type="EMBL" id="AIU72090.1"/>
    </source>
</evidence>
<accession>A0A097R043</accession>
<protein>
    <submittedName>
        <fullName evidence="4">Ribonucleoside hydrolase</fullName>
    </submittedName>
</protein>
<dbReference type="HOGENOM" id="CLU_036838_2_0_6"/>
<reference evidence="4 5" key="1">
    <citation type="journal article" date="2014" name="Gut Pathog.">
        <title>Gene clusters of Hafnia alvei strain FB1 important in survival and pathogenesis: a draft genome perspective.</title>
        <authorList>
            <person name="Tan J.Y."/>
            <person name="Yin W.F."/>
            <person name="Chan K.G."/>
        </authorList>
    </citation>
    <scope>NUCLEOTIDE SEQUENCE [LARGE SCALE GENOMIC DNA]</scope>
    <source>
        <strain evidence="4 5">FB1</strain>
    </source>
</reference>
<dbReference type="GO" id="GO:0045437">
    <property type="term" value="F:uridine nucleosidase activity"/>
    <property type="evidence" value="ECO:0007669"/>
    <property type="project" value="UniProtKB-ARBA"/>
</dbReference>
<dbReference type="InterPro" id="IPR001910">
    <property type="entry name" value="Inosine/uridine_hydrolase_dom"/>
</dbReference>
<dbReference type="PATRIC" id="fig|1453496.5.peg.1316"/>
<dbReference type="PANTHER" id="PTHR12304:SF4">
    <property type="entry name" value="URIDINE NUCLEOSIDASE"/>
    <property type="match status" value="1"/>
</dbReference>
<dbReference type="OrthoDB" id="9797882at2"/>